<evidence type="ECO:0000313" key="4">
    <source>
        <dbReference type="EMBL" id="MBB3955784.1"/>
    </source>
</evidence>
<comment type="similarity">
    <text evidence="1">Belongs to the metallo-beta-lactamase superfamily. Class-B beta-lactamase family.</text>
</comment>
<keyword evidence="2" id="KW-0732">Signal</keyword>
<protein>
    <submittedName>
        <fullName evidence="4">Quinoprotein relay system zinc metallohydrolase 1</fullName>
    </submittedName>
</protein>
<dbReference type="Proteomes" id="UP000548867">
    <property type="component" value="Unassembled WGS sequence"/>
</dbReference>
<dbReference type="PANTHER" id="PTHR42951">
    <property type="entry name" value="METALLO-BETA-LACTAMASE DOMAIN-CONTAINING"/>
    <property type="match status" value="1"/>
</dbReference>
<dbReference type="PANTHER" id="PTHR42951:SF4">
    <property type="entry name" value="ACYL-COENZYME A THIOESTERASE MBLAC2"/>
    <property type="match status" value="1"/>
</dbReference>
<dbReference type="AlphaFoldDB" id="A0A7W6CFW8"/>
<dbReference type="NCBIfam" id="TIGR04558">
    <property type="entry name" value="SoxH_rel_PQQ_1"/>
    <property type="match status" value="1"/>
</dbReference>
<dbReference type="InterPro" id="IPR030811">
    <property type="entry name" value="SoxH-rel_PQQ_1"/>
</dbReference>
<feature type="signal peptide" evidence="2">
    <location>
        <begin position="1"/>
        <end position="23"/>
    </location>
</feature>
<dbReference type="InterPro" id="IPR036866">
    <property type="entry name" value="RibonucZ/Hydroxyglut_hydro"/>
</dbReference>
<proteinExistence type="inferred from homology"/>
<dbReference type="InterPro" id="IPR001279">
    <property type="entry name" value="Metallo-B-lactamas"/>
</dbReference>
<reference evidence="4 5" key="1">
    <citation type="submission" date="2020-08" db="EMBL/GenBank/DDBJ databases">
        <title>Genomic Encyclopedia of Type Strains, Phase IV (KMG-IV): sequencing the most valuable type-strain genomes for metagenomic binning, comparative biology and taxonomic classification.</title>
        <authorList>
            <person name="Goeker M."/>
        </authorList>
    </citation>
    <scope>NUCLEOTIDE SEQUENCE [LARGE SCALE GENOMIC DNA]</scope>
    <source>
        <strain evidence="4 5">DSM 27057</strain>
    </source>
</reference>
<accession>A0A7W6CFW8</accession>
<dbReference type="Gene3D" id="3.60.15.10">
    <property type="entry name" value="Ribonuclease Z/Hydroxyacylglutathione hydrolase-like"/>
    <property type="match status" value="1"/>
</dbReference>
<organism evidence="4 5">
    <name type="scientific">Novosphingobium sediminicola</name>
    <dbReference type="NCBI Taxonomy" id="563162"/>
    <lineage>
        <taxon>Bacteria</taxon>
        <taxon>Pseudomonadati</taxon>
        <taxon>Pseudomonadota</taxon>
        <taxon>Alphaproteobacteria</taxon>
        <taxon>Sphingomonadales</taxon>
        <taxon>Sphingomonadaceae</taxon>
        <taxon>Novosphingobium</taxon>
    </lineage>
</organism>
<dbReference type="SUPFAM" id="SSF56281">
    <property type="entry name" value="Metallo-hydrolase/oxidoreductase"/>
    <property type="match status" value="1"/>
</dbReference>
<sequence length="313" mass="33040">MGNGFTRRAMIGAMMAAPLAANAAQYYTLKPDLVAPGVWVVRGADEAIAFANGGAIANCTILAAKGGAILCDCGPSLAYGQALARLAQKLTGGPVLRVLITHLHPDHAMGAAAFDPAIIAALPETRRELERDARGFSDGMYRLLADWMTGTNVVLPGMDVAPGPFEIGGRALEAIALSGHSGGDLAIMDRTSGTLIAGDLVFHNRAPATPDADLSAWRRSLDALDGREFARLIPGHGPVDATHGAIVQTRDWLTWLESALADAVARGLDMSEAGDIPIPERFAGVALARYELQRSVSHFYARLEANELPRIDN</sequence>
<comment type="caution">
    <text evidence="4">The sequence shown here is derived from an EMBL/GenBank/DDBJ whole genome shotgun (WGS) entry which is preliminary data.</text>
</comment>
<evidence type="ECO:0000256" key="1">
    <source>
        <dbReference type="ARBA" id="ARBA00005250"/>
    </source>
</evidence>
<dbReference type="InterPro" id="IPR050855">
    <property type="entry name" value="NDM-1-like"/>
</dbReference>
<dbReference type="GO" id="GO:0017001">
    <property type="term" value="P:antibiotic catabolic process"/>
    <property type="evidence" value="ECO:0007669"/>
    <property type="project" value="UniProtKB-ARBA"/>
</dbReference>
<feature type="chain" id="PRO_5030508064" evidence="2">
    <location>
        <begin position="24"/>
        <end position="313"/>
    </location>
</feature>
<name>A0A7W6CFW8_9SPHN</name>
<feature type="domain" description="Metallo-beta-lactamase" evidence="3">
    <location>
        <begin position="56"/>
        <end position="236"/>
    </location>
</feature>
<evidence type="ECO:0000259" key="3">
    <source>
        <dbReference type="SMART" id="SM00849"/>
    </source>
</evidence>
<evidence type="ECO:0000313" key="5">
    <source>
        <dbReference type="Proteomes" id="UP000548867"/>
    </source>
</evidence>
<dbReference type="EMBL" id="JACIDX010000010">
    <property type="protein sequence ID" value="MBB3955784.1"/>
    <property type="molecule type" value="Genomic_DNA"/>
</dbReference>
<dbReference type="GO" id="GO:0016787">
    <property type="term" value="F:hydrolase activity"/>
    <property type="evidence" value="ECO:0007669"/>
    <property type="project" value="UniProtKB-KW"/>
</dbReference>
<dbReference type="CDD" id="cd16282">
    <property type="entry name" value="metallo-hydrolase-like_MBL-fold"/>
    <property type="match status" value="1"/>
</dbReference>
<dbReference type="Pfam" id="PF00753">
    <property type="entry name" value="Lactamase_B"/>
    <property type="match status" value="1"/>
</dbReference>
<dbReference type="SMART" id="SM00849">
    <property type="entry name" value="Lactamase_B"/>
    <property type="match status" value="1"/>
</dbReference>
<keyword evidence="5" id="KW-1185">Reference proteome</keyword>
<evidence type="ECO:0000256" key="2">
    <source>
        <dbReference type="SAM" id="SignalP"/>
    </source>
</evidence>
<gene>
    <name evidence="4" type="ORF">GGR38_002740</name>
</gene>
<keyword evidence="4" id="KW-0378">Hydrolase</keyword>
<dbReference type="RefSeq" id="WP_183626393.1">
    <property type="nucleotide sequence ID" value="NZ_JACIDX010000010.1"/>
</dbReference>